<reference evidence="4" key="1">
    <citation type="submission" date="2020-09" db="EMBL/GenBank/DDBJ databases">
        <title>Novel species in genus Aeromicrobium.</title>
        <authorList>
            <person name="Zhang G."/>
        </authorList>
    </citation>
    <scope>NUCLEOTIDE SEQUENCE</scope>
    <source>
        <strain evidence="4">Zg-636</strain>
    </source>
</reference>
<dbReference type="Pfam" id="PF04213">
    <property type="entry name" value="HtaA"/>
    <property type="match status" value="4"/>
</dbReference>
<comment type="caution">
    <text evidence="4">The sequence shown here is derived from an EMBL/GenBank/DDBJ whole genome shotgun (WGS) entry which is preliminary data.</text>
</comment>
<evidence type="ECO:0000259" key="3">
    <source>
        <dbReference type="Pfam" id="PF04213"/>
    </source>
</evidence>
<evidence type="ECO:0000313" key="4">
    <source>
        <dbReference type="EMBL" id="MBC9226243.1"/>
    </source>
</evidence>
<organism evidence="4 5">
    <name type="scientific">Aeromicrobium senzhongii</name>
    <dbReference type="NCBI Taxonomy" id="2663859"/>
    <lineage>
        <taxon>Bacteria</taxon>
        <taxon>Bacillati</taxon>
        <taxon>Actinomycetota</taxon>
        <taxon>Actinomycetes</taxon>
        <taxon>Propionibacteriales</taxon>
        <taxon>Nocardioidaceae</taxon>
        <taxon>Aeromicrobium</taxon>
    </lineage>
</organism>
<evidence type="ECO:0000256" key="2">
    <source>
        <dbReference type="SAM" id="Phobius"/>
    </source>
</evidence>
<feature type="domain" description="Htaa" evidence="3">
    <location>
        <begin position="407"/>
        <end position="561"/>
    </location>
</feature>
<dbReference type="InterPro" id="IPR007331">
    <property type="entry name" value="Htaa"/>
</dbReference>
<dbReference type="AlphaFoldDB" id="A0A8I0EVR2"/>
<evidence type="ECO:0000313" key="5">
    <source>
        <dbReference type="Proteomes" id="UP000620591"/>
    </source>
</evidence>
<feature type="domain" description="Htaa" evidence="3">
    <location>
        <begin position="211"/>
        <end position="366"/>
    </location>
</feature>
<dbReference type="RefSeq" id="WP_187769183.1">
    <property type="nucleotide sequence ID" value="NZ_JACTVM010000002.1"/>
</dbReference>
<feature type="domain" description="Htaa" evidence="3">
    <location>
        <begin position="690"/>
        <end position="855"/>
    </location>
</feature>
<dbReference type="Proteomes" id="UP000620591">
    <property type="component" value="Unassembled WGS sequence"/>
</dbReference>
<keyword evidence="2" id="KW-0812">Transmembrane</keyword>
<feature type="compositionally biased region" description="Low complexity" evidence="1">
    <location>
        <begin position="189"/>
        <end position="201"/>
    </location>
</feature>
<proteinExistence type="predicted"/>
<feature type="domain" description="Htaa" evidence="3">
    <location>
        <begin position="21"/>
        <end position="175"/>
    </location>
</feature>
<feature type="region of interest" description="Disordered" evidence="1">
    <location>
        <begin position="183"/>
        <end position="206"/>
    </location>
</feature>
<feature type="transmembrane region" description="Helical" evidence="2">
    <location>
        <begin position="895"/>
        <end position="917"/>
    </location>
</feature>
<feature type="region of interest" description="Disordered" evidence="1">
    <location>
        <begin position="371"/>
        <end position="406"/>
    </location>
</feature>
<sequence length="924" mass="95189">MLALPATSAQAVEAGTKVTTGTITWGVKSSFRNYVTSPVADGAVEVAPPAQKDGNAFVFPAASGTWADVGVDVGTQGSVRFRGHDGALDITISKPRLVGTGSAAQLRVDAKDSDGTTHTGLAIADVDLEGNLTHEGPTVTVSDAPATLTAGGEKLFSRDGEPLYEAGTALDAVSAKLTLETKADPEAPTDPAEPGETTAPPVDAGLAKVTGGTLSWGLKESFRSYLKMSFVEATTRVIAPATDDGAQTTFRRATGTWDSTQVDVRTRGGIHVTGHHGVMDFTVENLRLVVDAKRSHLRADVRDSEDNVLPGLVFATVDLGKKVKVAGNTVTITGAPVTLTKAGETMFDYTGSPMYTAGTALAPLNGTLTVKGATAPPKTTPAKPAAKPGRDKAGRSAGATKRAGRSGELTWGVKSSFRSYITGPIARGAVSVSGGATAVSSGYRFGQSSTSAQAPDATGTTNYRGSVAFRGHHGTLDFAVSQPSVRVNSPSSAVLSASVTGRGRIDIATLDLRAGARSTESGWVQYAGVPARLTAEGARVFSYQNRAFYVAGSLVDPVTFSVGSTAVARRGGGVVAASTSAQKWTAPPTPPATAGLTVDQDEIRAGDKITASGTGFLANETGIRVVLYSTPVVLAENVTADATGRATWTGTIPATVEPGKHTLTFQGSVDRGVVIDVAAAEEIVGCRLTDGRLDWGFKESFRAYVSGSIANGDWTTRDGARYETPEFTWSKGAGVLDEKTRAGELGFGGAIEFTGHDGALDTVIENPVVRFTDEKAAVLTVDYSGGTMDAAMAGEDDSRTLTGVPFADLDLAAGERSQQGGRVTISDVPATLTSAGSAAFPNYEAGTALDPVTLTYTVSKDCGTAAAPAVDEEQQAVVLEPDEFDTASGTSLPQWVPWVGGALLGALAAIGATVLIMRRREVKA</sequence>
<protein>
    <submittedName>
        <fullName evidence="4">HtaA domain-containing protein</fullName>
    </submittedName>
</protein>
<keyword evidence="2" id="KW-1133">Transmembrane helix</keyword>
<evidence type="ECO:0000256" key="1">
    <source>
        <dbReference type="SAM" id="MobiDB-lite"/>
    </source>
</evidence>
<gene>
    <name evidence="4" type="ORF">IBG24_07945</name>
</gene>
<feature type="compositionally biased region" description="Low complexity" evidence="1">
    <location>
        <begin position="373"/>
        <end position="387"/>
    </location>
</feature>
<dbReference type="EMBL" id="JACTVM010000002">
    <property type="protein sequence ID" value="MBC9226243.1"/>
    <property type="molecule type" value="Genomic_DNA"/>
</dbReference>
<keyword evidence="2" id="KW-0472">Membrane</keyword>
<name>A0A8I0EVR2_9ACTN</name>
<accession>A0A8I0EVR2</accession>